<protein>
    <submittedName>
        <fullName evidence="1">DUF805 domain-containing protein</fullName>
    </submittedName>
</protein>
<dbReference type="Pfam" id="PF05656">
    <property type="entry name" value="DUF805"/>
    <property type="match status" value="1"/>
</dbReference>
<organism evidence="1">
    <name type="scientific">Escherichia coli</name>
    <dbReference type="NCBI Taxonomy" id="562"/>
    <lineage>
        <taxon>Bacteria</taxon>
        <taxon>Pseudomonadati</taxon>
        <taxon>Pseudomonadota</taxon>
        <taxon>Gammaproteobacteria</taxon>
        <taxon>Enterobacterales</taxon>
        <taxon>Enterobacteriaceae</taxon>
        <taxon>Escherichia</taxon>
    </lineage>
</organism>
<comment type="caution">
    <text evidence="1">The sequence shown here is derived from an EMBL/GenBank/DDBJ whole genome shotgun (WGS) entry which is preliminary data.</text>
</comment>
<name>A0A789RBB6_ECOLX</name>
<dbReference type="GO" id="GO:0005886">
    <property type="term" value="C:plasma membrane"/>
    <property type="evidence" value="ECO:0007669"/>
    <property type="project" value="TreeGrafter"/>
</dbReference>
<reference evidence="1" key="1">
    <citation type="journal article" date="2018" name="Genome Biol.">
        <title>SKESA: strategic k-mer extension for scrupulous assemblies.</title>
        <authorList>
            <person name="Souvorov A."/>
            <person name="Agarwala R."/>
            <person name="Lipman D.J."/>
        </authorList>
    </citation>
    <scope>NUCLEOTIDE SEQUENCE [LARGE SCALE GENOMIC DNA]</scope>
    <source>
        <strain evidence="1">1839</strain>
    </source>
</reference>
<dbReference type="EMBL" id="DAAYTU010000006">
    <property type="protein sequence ID" value="HAG5769798.1"/>
    <property type="molecule type" value="Genomic_DNA"/>
</dbReference>
<dbReference type="PANTHER" id="PTHR34980">
    <property type="entry name" value="INNER MEMBRANE PROTEIN-RELATED-RELATED"/>
    <property type="match status" value="1"/>
</dbReference>
<sequence length="121" mass="13788">MTYGEAYLAGWKNIFNYEGVATRFEFWSFMSGSVAICLLPLLCWWFATTIDRDYGVFLFYALPVSFLLTLVFAVPAIALVVRRMHDIGHSGWWFAIVVLIPFTGIFLLIMCCLPSKSQNQA</sequence>
<proteinExistence type="predicted"/>
<accession>A0A789RBB6</accession>
<evidence type="ECO:0000313" key="1">
    <source>
        <dbReference type="EMBL" id="HAG5769798.1"/>
    </source>
</evidence>
<dbReference type="AlphaFoldDB" id="A0A789RBB6"/>
<reference evidence="1" key="2">
    <citation type="submission" date="2020-02" db="EMBL/GenBank/DDBJ databases">
        <authorList>
            <consortium name="NCBI Pathogen Detection Project"/>
        </authorList>
    </citation>
    <scope>NUCLEOTIDE SEQUENCE</scope>
    <source>
        <strain evidence="1">1839</strain>
    </source>
</reference>
<gene>
    <name evidence="1" type="ORF">GGB84_001416</name>
</gene>
<dbReference type="InterPro" id="IPR008523">
    <property type="entry name" value="DUF805"/>
</dbReference>